<sequence length="50" mass="5752">MSLLALAAFLVGLVLLIIVLWLKFYYTVGYCETQSCLDHVRELKRSMDTN</sequence>
<organism evidence="1 2">
    <name type="scientific">Amblyomma americanum</name>
    <name type="common">Lone star tick</name>
    <dbReference type="NCBI Taxonomy" id="6943"/>
    <lineage>
        <taxon>Eukaryota</taxon>
        <taxon>Metazoa</taxon>
        <taxon>Ecdysozoa</taxon>
        <taxon>Arthropoda</taxon>
        <taxon>Chelicerata</taxon>
        <taxon>Arachnida</taxon>
        <taxon>Acari</taxon>
        <taxon>Parasitiformes</taxon>
        <taxon>Ixodida</taxon>
        <taxon>Ixodoidea</taxon>
        <taxon>Ixodidae</taxon>
        <taxon>Amblyomminae</taxon>
        <taxon>Amblyomma</taxon>
    </lineage>
</organism>
<dbReference type="EMBL" id="JARKHS020034868">
    <property type="protein sequence ID" value="KAK8757726.1"/>
    <property type="molecule type" value="Genomic_DNA"/>
</dbReference>
<accession>A0AAQ4D5I6</accession>
<evidence type="ECO:0000313" key="1">
    <source>
        <dbReference type="EMBL" id="KAK8757726.1"/>
    </source>
</evidence>
<reference evidence="1 2" key="1">
    <citation type="journal article" date="2023" name="Arcadia Sci">
        <title>De novo assembly of a long-read Amblyomma americanum tick genome.</title>
        <authorList>
            <person name="Chou S."/>
            <person name="Poskanzer K.E."/>
            <person name="Rollins M."/>
            <person name="Thuy-Boun P.S."/>
        </authorList>
    </citation>
    <scope>NUCLEOTIDE SEQUENCE [LARGE SCALE GENOMIC DNA]</scope>
    <source>
        <strain evidence="1">F_SG_1</strain>
        <tissue evidence="1">Salivary glands</tissue>
    </source>
</reference>
<gene>
    <name evidence="1" type="ORF">V5799_004630</name>
</gene>
<protein>
    <submittedName>
        <fullName evidence="1">Uncharacterized protein</fullName>
    </submittedName>
</protein>
<name>A0AAQ4D5I6_AMBAM</name>
<dbReference type="AlphaFoldDB" id="A0AAQ4D5I6"/>
<comment type="caution">
    <text evidence="1">The sequence shown here is derived from an EMBL/GenBank/DDBJ whole genome shotgun (WGS) entry which is preliminary data.</text>
</comment>
<feature type="non-terminal residue" evidence="1">
    <location>
        <position position="50"/>
    </location>
</feature>
<evidence type="ECO:0000313" key="2">
    <source>
        <dbReference type="Proteomes" id="UP001321473"/>
    </source>
</evidence>
<proteinExistence type="predicted"/>
<keyword evidence="2" id="KW-1185">Reference proteome</keyword>
<dbReference type="Proteomes" id="UP001321473">
    <property type="component" value="Unassembled WGS sequence"/>
</dbReference>